<protein>
    <submittedName>
        <fullName evidence="2">Uncharacterized protein</fullName>
    </submittedName>
</protein>
<feature type="region of interest" description="Disordered" evidence="1">
    <location>
        <begin position="1"/>
        <end position="22"/>
    </location>
</feature>
<organism evidence="2 3">
    <name type="scientific">Araneus ventricosus</name>
    <name type="common">Orbweaver spider</name>
    <name type="synonym">Epeira ventricosa</name>
    <dbReference type="NCBI Taxonomy" id="182803"/>
    <lineage>
        <taxon>Eukaryota</taxon>
        <taxon>Metazoa</taxon>
        <taxon>Ecdysozoa</taxon>
        <taxon>Arthropoda</taxon>
        <taxon>Chelicerata</taxon>
        <taxon>Arachnida</taxon>
        <taxon>Araneae</taxon>
        <taxon>Araneomorphae</taxon>
        <taxon>Entelegynae</taxon>
        <taxon>Araneoidea</taxon>
        <taxon>Araneidae</taxon>
        <taxon>Araneus</taxon>
    </lineage>
</organism>
<dbReference type="EMBL" id="BGPR01001103">
    <property type="protein sequence ID" value="GBM45540.1"/>
    <property type="molecule type" value="Genomic_DNA"/>
</dbReference>
<evidence type="ECO:0000256" key="1">
    <source>
        <dbReference type="SAM" id="MobiDB-lite"/>
    </source>
</evidence>
<accession>A0A4Y2FVJ0</accession>
<dbReference type="AlphaFoldDB" id="A0A4Y2FVJ0"/>
<proteinExistence type="predicted"/>
<evidence type="ECO:0000313" key="2">
    <source>
        <dbReference type="EMBL" id="GBM45540.1"/>
    </source>
</evidence>
<evidence type="ECO:0000313" key="3">
    <source>
        <dbReference type="Proteomes" id="UP000499080"/>
    </source>
</evidence>
<reference evidence="2 3" key="1">
    <citation type="journal article" date="2019" name="Sci. Rep.">
        <title>Orb-weaving spider Araneus ventricosus genome elucidates the spidroin gene catalogue.</title>
        <authorList>
            <person name="Kono N."/>
            <person name="Nakamura H."/>
            <person name="Ohtoshi R."/>
            <person name="Moran D.A.P."/>
            <person name="Shinohara A."/>
            <person name="Yoshida Y."/>
            <person name="Fujiwara M."/>
            <person name="Mori M."/>
            <person name="Tomita M."/>
            <person name="Arakawa K."/>
        </authorList>
    </citation>
    <scope>NUCLEOTIDE SEQUENCE [LARGE SCALE GENOMIC DNA]</scope>
</reference>
<dbReference type="Proteomes" id="UP000499080">
    <property type="component" value="Unassembled WGS sequence"/>
</dbReference>
<keyword evidence="3" id="KW-1185">Reference proteome</keyword>
<gene>
    <name evidence="2" type="ORF">AVEN_152580_1</name>
</gene>
<name>A0A4Y2FVJ0_ARAVE</name>
<comment type="caution">
    <text evidence="2">The sequence shown here is derived from an EMBL/GenBank/DDBJ whole genome shotgun (WGS) entry which is preliminary data.</text>
</comment>
<sequence>MDPRTEEWIRPISQTKSDRSVTEEDQLLGCRANVPKPHIQGQQLLLITQVKVTEYSEYRRHDPYCHFRQPICRVSAVTATKTN</sequence>